<evidence type="ECO:0000313" key="2">
    <source>
        <dbReference type="Proteomes" id="UP000218437"/>
    </source>
</evidence>
<reference evidence="1 2" key="1">
    <citation type="submission" date="2017-09" db="EMBL/GenBank/DDBJ databases">
        <title>Complete genome sequence of Janthinobacterium svalbardensis PAMC 27463.</title>
        <authorList>
            <person name="Cho Y.-J."/>
            <person name="Cho A."/>
            <person name="Kim O.-S."/>
            <person name="Lee J.-I."/>
        </authorList>
    </citation>
    <scope>NUCLEOTIDE SEQUENCE [LARGE SCALE GENOMIC DNA]</scope>
    <source>
        <strain evidence="1 2">PAMC 27463</strain>
    </source>
</reference>
<protein>
    <submittedName>
        <fullName evidence="1">Uncharacterized protein</fullName>
    </submittedName>
</protein>
<gene>
    <name evidence="1" type="ORF">CNX70_00030</name>
</gene>
<dbReference type="RefSeq" id="WP_096232451.1">
    <property type="nucleotide sequence ID" value="NZ_CP023422.1"/>
</dbReference>
<name>A0A290WPI9_9BURK</name>
<proteinExistence type="predicted"/>
<accession>A0A290WPI9</accession>
<dbReference type="KEGG" id="jsv:CNX70_00030"/>
<organism evidence="1 2">
    <name type="scientific">Janthinobacterium svalbardensis</name>
    <dbReference type="NCBI Taxonomy" id="368607"/>
    <lineage>
        <taxon>Bacteria</taxon>
        <taxon>Pseudomonadati</taxon>
        <taxon>Pseudomonadota</taxon>
        <taxon>Betaproteobacteria</taxon>
        <taxon>Burkholderiales</taxon>
        <taxon>Oxalobacteraceae</taxon>
        <taxon>Janthinobacterium</taxon>
    </lineage>
</organism>
<evidence type="ECO:0000313" key="1">
    <source>
        <dbReference type="EMBL" id="ATD58757.1"/>
    </source>
</evidence>
<dbReference type="Proteomes" id="UP000218437">
    <property type="component" value="Chromosome"/>
</dbReference>
<dbReference type="AlphaFoldDB" id="A0A290WPI9"/>
<keyword evidence="2" id="KW-1185">Reference proteome</keyword>
<dbReference type="EMBL" id="CP023422">
    <property type="protein sequence ID" value="ATD58757.1"/>
    <property type="molecule type" value="Genomic_DNA"/>
</dbReference>
<sequence>MAKNTLLYCATDKEIYDVLMSSRQRISPAVILELAKDRGIFYSSKDSRETLVDSLSLLTHDYNDLNIILDQREHAGRAEKITSVTLNAALTIEDIKEIAKEYIADSPSDEKATAHQKGTDQYVVNVKYSEIDYSKTRLVQRTPKEAGIEFHVEGDKTIVRMPANAKAKEIVSDLKDRLDGRKKADIPTELIEISEFSTAAQRTQFFTSLISSLNGFKLDNVTSVKVEPIKREVDDEELDLEDDQGKDLAKQEALALVRNVALKGESLLASEEYQSLQKKGFFITSIIWRSKQTQVPYPIVEFEAAFEDPGAGKGFKYSVRGALNFSDGEYTKTLRPISTEDRQEFLATIEQTASRIISEIRKTISESESAAVQPLSGTQS</sequence>